<comment type="similarity">
    <text evidence="1">Belongs to the PspA/Vipp/IM30 family.</text>
</comment>
<reference evidence="4 5" key="1">
    <citation type="journal article" date="2023" name="Int. J. Syst. Evol. Microbiol.">
        <title>Arthrobacter mangrovi sp. nov., an actinobacterium isolated from the rhizosphere of a mangrove.</title>
        <authorList>
            <person name="Hamada M."/>
            <person name="Saitou S."/>
            <person name="Enomoto N."/>
            <person name="Nanri K."/>
            <person name="Hidaka K."/>
            <person name="Miura T."/>
            <person name="Tamura T."/>
        </authorList>
    </citation>
    <scope>NUCLEOTIDE SEQUENCE [LARGE SCALE GENOMIC DNA]</scope>
    <source>
        <strain evidence="4 5">NBRC 112813</strain>
    </source>
</reference>
<feature type="region of interest" description="Disordered" evidence="3">
    <location>
        <begin position="209"/>
        <end position="231"/>
    </location>
</feature>
<feature type="coiled-coil region" evidence="2">
    <location>
        <begin position="155"/>
        <end position="189"/>
    </location>
</feature>
<feature type="compositionally biased region" description="Basic and acidic residues" evidence="3">
    <location>
        <begin position="209"/>
        <end position="225"/>
    </location>
</feature>
<evidence type="ECO:0000256" key="3">
    <source>
        <dbReference type="SAM" id="MobiDB-lite"/>
    </source>
</evidence>
<sequence>MSIRRRLKRIVQANRTARQPPADPMRTLDETYANQLDLLDQARRSAADVAANRRRVELLADQAAAEVAALDRAAEQAVAAGNDDGARQALQRSIAVRKRMETLTAQRRQLDDQVRGLEQTLLRLEHRIEDSRLHYQSLKATHSAAQAALGMQEAVNSSGRQAADAREAARQAEQEARTLQARAAAYEELSWSDPDSPQVRQAFEELETRMEAEDGLRQLKERKGIDPGQPA</sequence>
<feature type="coiled-coil region" evidence="2">
    <location>
        <begin position="100"/>
        <end position="127"/>
    </location>
</feature>
<dbReference type="Proteomes" id="UP001209654">
    <property type="component" value="Unassembled WGS sequence"/>
</dbReference>
<proteinExistence type="inferred from homology"/>
<accession>A0ABQ5MZ78</accession>
<dbReference type="EMBL" id="BRVS01000030">
    <property type="protein sequence ID" value="GLB69301.1"/>
    <property type="molecule type" value="Genomic_DNA"/>
</dbReference>
<dbReference type="PANTHER" id="PTHR31088:SF6">
    <property type="entry name" value="PHAGE SHOCK PROTEIN A"/>
    <property type="match status" value="1"/>
</dbReference>
<evidence type="ECO:0000313" key="4">
    <source>
        <dbReference type="EMBL" id="GLB69301.1"/>
    </source>
</evidence>
<evidence type="ECO:0000256" key="1">
    <source>
        <dbReference type="ARBA" id="ARBA00043985"/>
    </source>
</evidence>
<evidence type="ECO:0008006" key="6">
    <source>
        <dbReference type="Google" id="ProtNLM"/>
    </source>
</evidence>
<dbReference type="InterPro" id="IPR007157">
    <property type="entry name" value="PspA_VIPP1"/>
</dbReference>
<evidence type="ECO:0000256" key="2">
    <source>
        <dbReference type="SAM" id="Coils"/>
    </source>
</evidence>
<keyword evidence="2" id="KW-0175">Coiled coil</keyword>
<name>A0ABQ5MZ78_9MICC</name>
<gene>
    <name evidence="4" type="ORF">AHIS1636_37440</name>
</gene>
<dbReference type="RefSeq" id="WP_264797395.1">
    <property type="nucleotide sequence ID" value="NZ_BRVS01000030.1"/>
</dbReference>
<dbReference type="PANTHER" id="PTHR31088">
    <property type="entry name" value="MEMBRANE-ASSOCIATED PROTEIN VIPP1, CHLOROPLASTIC"/>
    <property type="match status" value="1"/>
</dbReference>
<keyword evidence="5" id="KW-1185">Reference proteome</keyword>
<comment type="caution">
    <text evidence="4">The sequence shown here is derived from an EMBL/GenBank/DDBJ whole genome shotgun (WGS) entry which is preliminary data.</text>
</comment>
<organism evidence="4 5">
    <name type="scientific">Arthrobacter mangrovi</name>
    <dbReference type="NCBI Taxonomy" id="2966350"/>
    <lineage>
        <taxon>Bacteria</taxon>
        <taxon>Bacillati</taxon>
        <taxon>Actinomycetota</taxon>
        <taxon>Actinomycetes</taxon>
        <taxon>Micrococcales</taxon>
        <taxon>Micrococcaceae</taxon>
        <taxon>Arthrobacter</taxon>
    </lineage>
</organism>
<protein>
    <recommendedName>
        <fullName evidence="6">PspA/IM30 family protein</fullName>
    </recommendedName>
</protein>
<dbReference type="Pfam" id="PF04012">
    <property type="entry name" value="PspA_IM30"/>
    <property type="match status" value="1"/>
</dbReference>
<evidence type="ECO:0000313" key="5">
    <source>
        <dbReference type="Proteomes" id="UP001209654"/>
    </source>
</evidence>